<organism evidence="1 2">
    <name type="scientific">Nodularia spumigena UHCC 0060</name>
    <dbReference type="NCBI Taxonomy" id="3110300"/>
    <lineage>
        <taxon>Bacteria</taxon>
        <taxon>Bacillati</taxon>
        <taxon>Cyanobacteriota</taxon>
        <taxon>Cyanophyceae</taxon>
        <taxon>Nostocales</taxon>
        <taxon>Nodulariaceae</taxon>
        <taxon>Nodularia</taxon>
    </lineage>
</organism>
<comment type="caution">
    <text evidence="1">The sequence shown here is derived from an EMBL/GenBank/DDBJ whole genome shotgun (WGS) entry which is preliminary data.</text>
</comment>
<evidence type="ECO:0000313" key="2">
    <source>
        <dbReference type="Proteomes" id="UP001303285"/>
    </source>
</evidence>
<dbReference type="RefSeq" id="WP_017804311.1">
    <property type="nucleotide sequence ID" value="NZ_JAYGHK010000014.1"/>
</dbReference>
<accession>A0ABU5UN80</accession>
<name>A0ABU5UN80_NODSP</name>
<gene>
    <name evidence="1" type="ORF">VB695_06310</name>
</gene>
<proteinExistence type="predicted"/>
<keyword evidence="2" id="KW-1185">Reference proteome</keyword>
<dbReference type="EMBL" id="JAYGHK010000014">
    <property type="protein sequence ID" value="MEA5607691.1"/>
    <property type="molecule type" value="Genomic_DNA"/>
</dbReference>
<reference evidence="1 2" key="1">
    <citation type="submission" date="2023-12" db="EMBL/GenBank/DDBJ databases">
        <title>Baltic Sea Cyanobacteria.</title>
        <authorList>
            <person name="Delbaje E."/>
            <person name="Fewer D.P."/>
            <person name="Shishido T.K."/>
        </authorList>
    </citation>
    <scope>NUCLEOTIDE SEQUENCE [LARGE SCALE GENOMIC DNA]</scope>
    <source>
        <strain evidence="1 2">UHCC 0060</strain>
    </source>
</reference>
<evidence type="ECO:0000313" key="1">
    <source>
        <dbReference type="EMBL" id="MEA5607691.1"/>
    </source>
</evidence>
<dbReference type="Proteomes" id="UP001303285">
    <property type="component" value="Unassembled WGS sequence"/>
</dbReference>
<protein>
    <submittedName>
        <fullName evidence="1">Uncharacterized protein</fullName>
    </submittedName>
</protein>
<dbReference type="GeneID" id="78020000"/>
<sequence>MNSFSIYQPISLSDTSNSNPLLPVFTITPLPPRPGTPSNVTPPILVLPQSSQLMI</sequence>